<dbReference type="Pfam" id="PF07396">
    <property type="entry name" value="Porin_O_P"/>
    <property type="match status" value="1"/>
</dbReference>
<dbReference type="EMBL" id="PVNL01000036">
    <property type="protein sequence ID" value="PRQ08723.1"/>
    <property type="molecule type" value="Genomic_DNA"/>
</dbReference>
<evidence type="ECO:0000313" key="2">
    <source>
        <dbReference type="EMBL" id="PRQ08723.1"/>
    </source>
</evidence>
<comment type="caution">
    <text evidence="2">The sequence shown here is derived from an EMBL/GenBank/DDBJ whole genome shotgun (WGS) entry which is preliminary data.</text>
</comment>
<sequence length="468" mass="50990">MQPVLSFPLVIAFLAPPSPEPAPDGRDEAMSPAATSEDDALQIIAETPPEEPPAPATSQPAPTPVPAPAPIEPGPDATPAAPADDLSVNRVRFEPGTGLIADSRDGKFSIALRSRIQLRYEATHEPGAAPPFEHVFMVRRARFQVAGHLFGEHNKYKLQLALSPRDMNFGPTGAERSPVLDAIISFDYLRDFTVSLGQFMVPFSRQRIVSSGDFELVDRSIAQAEFQLDRDIGIQVGSNDVAGLGRLRYLAGVFMGEGRDAFTGHDGGLLYVARVEVLPLGDADSRWDYEEGDHDRVHVPRLSLGGAYAYQDRAVNDQGVMGSPPSDGGTTDFHVLTADAVLQFRGASLMGEFAWRRGQRDFGTATITDDMGNEVLAPRESPRDGLGWFVQAGYIVPRVPVGVAGRYSQLRRTTATSSITEQDELGGGPSWYLFGHDLKLQADYFWIWNDRDFRAGGHEIRVQISAGF</sequence>
<feature type="compositionally biased region" description="Low complexity" evidence="1">
    <location>
        <begin position="74"/>
        <end position="85"/>
    </location>
</feature>
<dbReference type="InterPro" id="IPR023614">
    <property type="entry name" value="Porin_dom_sf"/>
</dbReference>
<dbReference type="InterPro" id="IPR010870">
    <property type="entry name" value="Porin_O/P"/>
</dbReference>
<organism evidence="2 3">
    <name type="scientific">Enhygromyxa salina</name>
    <dbReference type="NCBI Taxonomy" id="215803"/>
    <lineage>
        <taxon>Bacteria</taxon>
        <taxon>Pseudomonadati</taxon>
        <taxon>Myxococcota</taxon>
        <taxon>Polyangia</taxon>
        <taxon>Nannocystales</taxon>
        <taxon>Nannocystaceae</taxon>
        <taxon>Enhygromyxa</taxon>
    </lineage>
</organism>
<dbReference type="AlphaFoldDB" id="A0A2S9YUF7"/>
<feature type="compositionally biased region" description="Pro residues" evidence="1">
    <location>
        <begin position="50"/>
        <end position="73"/>
    </location>
</feature>
<dbReference type="Gene3D" id="2.40.160.10">
    <property type="entry name" value="Porin"/>
    <property type="match status" value="1"/>
</dbReference>
<feature type="region of interest" description="Disordered" evidence="1">
    <location>
        <begin position="14"/>
        <end position="87"/>
    </location>
</feature>
<evidence type="ECO:0000256" key="1">
    <source>
        <dbReference type="SAM" id="MobiDB-lite"/>
    </source>
</evidence>
<gene>
    <name evidence="2" type="ORF">ENSA7_15410</name>
</gene>
<name>A0A2S9YUF7_9BACT</name>
<dbReference type="SUPFAM" id="SSF56935">
    <property type="entry name" value="Porins"/>
    <property type="match status" value="1"/>
</dbReference>
<reference evidence="2 3" key="1">
    <citation type="submission" date="2018-03" db="EMBL/GenBank/DDBJ databases">
        <title>Draft Genome Sequences of the Obligatory Marine Myxobacteria Enhygromyxa salina SWB007.</title>
        <authorList>
            <person name="Poehlein A."/>
            <person name="Moghaddam J.A."/>
            <person name="Harms H."/>
            <person name="Alanjari M."/>
            <person name="Koenig G.M."/>
            <person name="Daniel R."/>
            <person name="Schaeberle T.F."/>
        </authorList>
    </citation>
    <scope>NUCLEOTIDE SEQUENCE [LARGE SCALE GENOMIC DNA]</scope>
    <source>
        <strain evidence="2 3">SWB007</strain>
    </source>
</reference>
<dbReference type="Proteomes" id="UP000238823">
    <property type="component" value="Unassembled WGS sequence"/>
</dbReference>
<proteinExistence type="predicted"/>
<protein>
    <submittedName>
        <fullName evidence="2">Phosphate-selective porin O and P</fullName>
    </submittedName>
</protein>
<evidence type="ECO:0000313" key="3">
    <source>
        <dbReference type="Proteomes" id="UP000238823"/>
    </source>
</evidence>
<accession>A0A2S9YUF7</accession>